<sequence>MPKRKYKNKAKGKTRVKLVDESTRNPRDRTARNPRNITKIDRSRETRRLATDAVTRFQDEISKESDHEAIYSIYRLLINGGIDINVFSYNISFASDLGLKRPFGTEAFFLSSNTSSDKRLYWKNAVEFVCKWFRRTKGGQVAYFQEMNDRKQVAQNDNGTFVDGKFEGGYQALLEILSTKMGESINYDNGGKEIQALPFGSYYKSGSFGKYRFLAYSLKKGNGANVVYPTLLTIWDSEVLGELANFYGHDLGQHREYEEDNEEKYNIHHGRNISCVRTTFGANLVNLHAPNNDEETSAESLHSAIVDNLSMAKETFTDTWDPQTTIIGGDTNDGEDRLQSITFNGETYIYLGDAPKTCCHDYNSIRLIDYKRAGDKFYGSVPKRPIKIFRPFQRGGSYTNKNSKNSTARTRKLLKKR</sequence>
<organism evidence="2">
    <name type="scientific">viral metagenome</name>
    <dbReference type="NCBI Taxonomy" id="1070528"/>
    <lineage>
        <taxon>unclassified sequences</taxon>
        <taxon>metagenomes</taxon>
        <taxon>organismal metagenomes</taxon>
    </lineage>
</organism>
<reference evidence="2" key="1">
    <citation type="journal article" date="2020" name="Nature">
        <title>Giant virus diversity and host interactions through global metagenomics.</title>
        <authorList>
            <person name="Schulz F."/>
            <person name="Roux S."/>
            <person name="Paez-Espino D."/>
            <person name="Jungbluth S."/>
            <person name="Walsh D.A."/>
            <person name="Denef V.J."/>
            <person name="McMahon K.D."/>
            <person name="Konstantinidis K.T."/>
            <person name="Eloe-Fadrosh E.A."/>
            <person name="Kyrpides N.C."/>
            <person name="Woyke T."/>
        </authorList>
    </citation>
    <scope>NUCLEOTIDE SEQUENCE</scope>
    <source>
        <strain evidence="2">GVMAG-M-3300023174-75</strain>
    </source>
</reference>
<feature type="region of interest" description="Disordered" evidence="1">
    <location>
        <begin position="1"/>
        <end position="35"/>
    </location>
</feature>
<dbReference type="EMBL" id="MN739685">
    <property type="protein sequence ID" value="QHT21083.1"/>
    <property type="molecule type" value="Genomic_DNA"/>
</dbReference>
<protein>
    <submittedName>
        <fullName evidence="2">Uncharacterized protein</fullName>
    </submittedName>
</protein>
<feature type="compositionally biased region" description="Basic residues" evidence="1">
    <location>
        <begin position="1"/>
        <end position="16"/>
    </location>
</feature>
<feature type="compositionally biased region" description="Basic and acidic residues" evidence="1">
    <location>
        <begin position="17"/>
        <end position="31"/>
    </location>
</feature>
<feature type="compositionally biased region" description="Polar residues" evidence="1">
    <location>
        <begin position="396"/>
        <end position="408"/>
    </location>
</feature>
<dbReference type="AlphaFoldDB" id="A0A6C0DXN4"/>
<evidence type="ECO:0000256" key="1">
    <source>
        <dbReference type="SAM" id="MobiDB-lite"/>
    </source>
</evidence>
<feature type="region of interest" description="Disordered" evidence="1">
    <location>
        <begin position="394"/>
        <end position="417"/>
    </location>
</feature>
<evidence type="ECO:0000313" key="2">
    <source>
        <dbReference type="EMBL" id="QHT21083.1"/>
    </source>
</evidence>
<proteinExistence type="predicted"/>
<accession>A0A6C0DXN4</accession>
<name>A0A6C0DXN4_9ZZZZ</name>